<feature type="signal peptide" evidence="1">
    <location>
        <begin position="1"/>
        <end position="19"/>
    </location>
</feature>
<comment type="caution">
    <text evidence="2">The sequence shown here is derived from an EMBL/GenBank/DDBJ whole genome shotgun (WGS) entry which is preliminary data.</text>
</comment>
<sequence length="169" mass="18926">MGSRRLPCWPCLWYRVAIAQQVIPHLMPTNCQWALSRMTYHFNLASARICKYLTAGLNLERPGQVQRCSRKQTDCGIDHIAETGYRGKRPSKYLVLAKAPARKRLKIDTTNCANSFIPMPQVATLNGFKKLIEPTKSSVTKAAEKCTLGMEIVGMETISHNKGSLMTAK</sequence>
<evidence type="ECO:0000313" key="2">
    <source>
        <dbReference type="EMBL" id="KAG2178335.1"/>
    </source>
</evidence>
<evidence type="ECO:0000256" key="1">
    <source>
        <dbReference type="SAM" id="SignalP"/>
    </source>
</evidence>
<keyword evidence="3" id="KW-1185">Reference proteome</keyword>
<proteinExistence type="predicted"/>
<dbReference type="EMBL" id="JAEPRA010000011">
    <property type="protein sequence ID" value="KAG2178335.1"/>
    <property type="molecule type" value="Genomic_DNA"/>
</dbReference>
<dbReference type="AlphaFoldDB" id="A0A8H7PRA1"/>
<dbReference type="Proteomes" id="UP000612746">
    <property type="component" value="Unassembled WGS sequence"/>
</dbReference>
<keyword evidence="1" id="KW-0732">Signal</keyword>
<feature type="chain" id="PRO_5034526202" evidence="1">
    <location>
        <begin position="20"/>
        <end position="169"/>
    </location>
</feature>
<protein>
    <submittedName>
        <fullName evidence="2">Uncharacterized protein</fullName>
    </submittedName>
</protein>
<name>A0A8H7PRA1_9FUNG</name>
<reference evidence="2" key="1">
    <citation type="submission" date="2020-12" db="EMBL/GenBank/DDBJ databases">
        <title>Metabolic potential, ecology and presence of endohyphal bacteria is reflected in genomic diversity of Mucoromycotina.</title>
        <authorList>
            <person name="Muszewska A."/>
            <person name="Okrasinska A."/>
            <person name="Steczkiewicz K."/>
            <person name="Drgas O."/>
            <person name="Orlowska M."/>
            <person name="Perlinska-Lenart U."/>
            <person name="Aleksandrzak-Piekarczyk T."/>
            <person name="Szatraj K."/>
            <person name="Zielenkiewicz U."/>
            <person name="Pilsyk S."/>
            <person name="Malc E."/>
            <person name="Mieczkowski P."/>
            <person name="Kruszewska J.S."/>
            <person name="Biernat P."/>
            <person name="Pawlowska J."/>
        </authorList>
    </citation>
    <scope>NUCLEOTIDE SEQUENCE</scope>
    <source>
        <strain evidence="2">WA0000051536</strain>
    </source>
</reference>
<accession>A0A8H7PRA1</accession>
<gene>
    <name evidence="2" type="ORF">INT44_001485</name>
</gene>
<organism evidence="2 3">
    <name type="scientific">Umbelopsis vinacea</name>
    <dbReference type="NCBI Taxonomy" id="44442"/>
    <lineage>
        <taxon>Eukaryota</taxon>
        <taxon>Fungi</taxon>
        <taxon>Fungi incertae sedis</taxon>
        <taxon>Mucoromycota</taxon>
        <taxon>Mucoromycotina</taxon>
        <taxon>Umbelopsidomycetes</taxon>
        <taxon>Umbelopsidales</taxon>
        <taxon>Umbelopsidaceae</taxon>
        <taxon>Umbelopsis</taxon>
    </lineage>
</organism>
<evidence type="ECO:0000313" key="3">
    <source>
        <dbReference type="Proteomes" id="UP000612746"/>
    </source>
</evidence>